<sequence>MKELRPAATENRQTIAREPTSNGKEKTDQQWQENRPTVAENQPAVTREPTSSVENRPAAARTDHSSSRDANPKADFITLFSEHKTTPRNMGGN</sequence>
<evidence type="ECO:0000256" key="1">
    <source>
        <dbReference type="SAM" id="MobiDB-lite"/>
    </source>
</evidence>
<evidence type="ECO:0000313" key="3">
    <source>
        <dbReference type="Proteomes" id="UP000499080"/>
    </source>
</evidence>
<reference evidence="2 3" key="1">
    <citation type="journal article" date="2019" name="Sci. Rep.">
        <title>Orb-weaving spider Araneus ventricosus genome elucidates the spidroin gene catalogue.</title>
        <authorList>
            <person name="Kono N."/>
            <person name="Nakamura H."/>
            <person name="Ohtoshi R."/>
            <person name="Moran D.A.P."/>
            <person name="Shinohara A."/>
            <person name="Yoshida Y."/>
            <person name="Fujiwara M."/>
            <person name="Mori M."/>
            <person name="Tomita M."/>
            <person name="Arakawa K."/>
        </authorList>
    </citation>
    <scope>NUCLEOTIDE SEQUENCE [LARGE SCALE GENOMIC DNA]</scope>
</reference>
<feature type="region of interest" description="Disordered" evidence="1">
    <location>
        <begin position="1"/>
        <end position="93"/>
    </location>
</feature>
<gene>
    <name evidence="2" type="ORF">AVEN_113705_1</name>
</gene>
<name>A0A4Y2TRR7_ARAVE</name>
<dbReference type="AlphaFoldDB" id="A0A4Y2TRR7"/>
<proteinExistence type="predicted"/>
<comment type="caution">
    <text evidence="2">The sequence shown here is derived from an EMBL/GenBank/DDBJ whole genome shotgun (WGS) entry which is preliminary data.</text>
</comment>
<keyword evidence="3" id="KW-1185">Reference proteome</keyword>
<dbReference type="EMBL" id="BGPR01029785">
    <property type="protein sequence ID" value="GBO01796.1"/>
    <property type="molecule type" value="Genomic_DNA"/>
</dbReference>
<evidence type="ECO:0000313" key="2">
    <source>
        <dbReference type="EMBL" id="GBO01796.1"/>
    </source>
</evidence>
<organism evidence="2 3">
    <name type="scientific">Araneus ventricosus</name>
    <name type="common">Orbweaver spider</name>
    <name type="synonym">Epeira ventricosa</name>
    <dbReference type="NCBI Taxonomy" id="182803"/>
    <lineage>
        <taxon>Eukaryota</taxon>
        <taxon>Metazoa</taxon>
        <taxon>Ecdysozoa</taxon>
        <taxon>Arthropoda</taxon>
        <taxon>Chelicerata</taxon>
        <taxon>Arachnida</taxon>
        <taxon>Araneae</taxon>
        <taxon>Araneomorphae</taxon>
        <taxon>Entelegynae</taxon>
        <taxon>Araneoidea</taxon>
        <taxon>Araneidae</taxon>
        <taxon>Araneus</taxon>
    </lineage>
</organism>
<feature type="compositionally biased region" description="Polar residues" evidence="1">
    <location>
        <begin position="10"/>
        <end position="22"/>
    </location>
</feature>
<feature type="compositionally biased region" description="Polar residues" evidence="1">
    <location>
        <begin position="29"/>
        <end position="54"/>
    </location>
</feature>
<dbReference type="Proteomes" id="UP000499080">
    <property type="component" value="Unassembled WGS sequence"/>
</dbReference>
<feature type="compositionally biased region" description="Basic and acidic residues" evidence="1">
    <location>
        <begin position="61"/>
        <end position="72"/>
    </location>
</feature>
<protein>
    <submittedName>
        <fullName evidence="2">Uncharacterized protein</fullName>
    </submittedName>
</protein>
<accession>A0A4Y2TRR7</accession>